<feature type="transmembrane region" description="Helical" evidence="1">
    <location>
        <begin position="30"/>
        <end position="49"/>
    </location>
</feature>
<keyword evidence="1" id="KW-0472">Membrane</keyword>
<organism evidence="2 3">
    <name type="scientific">Micromonospora wenchangensis</name>
    <dbReference type="NCBI Taxonomy" id="1185415"/>
    <lineage>
        <taxon>Bacteria</taxon>
        <taxon>Bacillati</taxon>
        <taxon>Actinomycetota</taxon>
        <taxon>Actinomycetes</taxon>
        <taxon>Micromonosporales</taxon>
        <taxon>Micromonosporaceae</taxon>
        <taxon>Micromonospora</taxon>
    </lineage>
</organism>
<gene>
    <name evidence="2" type="ORF">B5D80_11080</name>
</gene>
<reference evidence="2 3" key="1">
    <citation type="submission" date="2017-03" db="EMBL/GenBank/DDBJ databases">
        <title>Whole genome sequence of Micromonospora wenchangensis, isolated from mangrove soil.</title>
        <authorList>
            <person name="Yang H."/>
        </authorList>
    </citation>
    <scope>NUCLEOTIDE SEQUENCE [LARGE SCALE GENOMIC DNA]</scope>
    <source>
        <strain evidence="2 3">CCTCC AA 2012002</strain>
    </source>
</reference>
<accession>A0A246RNN5</accession>
<dbReference type="AlphaFoldDB" id="A0A246RNN5"/>
<sequence length="92" mass="9968">MWLASYPALSVRTRARLLGEARHAVGARTAAALGSLLITGAAVLLIQALMAGRSWWWVGLAAGAGTFIHSLRDAMTRSGSPLWWPLRIRVCR</sequence>
<name>A0A246RNN5_9ACTN</name>
<comment type="caution">
    <text evidence="2">The sequence shown here is derived from an EMBL/GenBank/DDBJ whole genome shotgun (WGS) entry which is preliminary data.</text>
</comment>
<protein>
    <submittedName>
        <fullName evidence="2">Uncharacterized protein</fullName>
    </submittedName>
</protein>
<evidence type="ECO:0000313" key="3">
    <source>
        <dbReference type="Proteomes" id="UP000197174"/>
    </source>
</evidence>
<dbReference type="Pfam" id="PF04307">
    <property type="entry name" value="YdjM"/>
    <property type="match status" value="1"/>
</dbReference>
<dbReference type="InterPro" id="IPR007404">
    <property type="entry name" value="YdjM-like"/>
</dbReference>
<proteinExistence type="predicted"/>
<keyword evidence="1" id="KW-1133">Transmembrane helix</keyword>
<keyword evidence="1" id="KW-0812">Transmembrane</keyword>
<keyword evidence="3" id="KW-1185">Reference proteome</keyword>
<evidence type="ECO:0000313" key="2">
    <source>
        <dbReference type="EMBL" id="OWV08890.1"/>
    </source>
</evidence>
<dbReference type="EMBL" id="MZMV01000014">
    <property type="protein sequence ID" value="OWV08890.1"/>
    <property type="molecule type" value="Genomic_DNA"/>
</dbReference>
<evidence type="ECO:0000256" key="1">
    <source>
        <dbReference type="SAM" id="Phobius"/>
    </source>
</evidence>
<dbReference type="Proteomes" id="UP000197174">
    <property type="component" value="Unassembled WGS sequence"/>
</dbReference>